<gene>
    <name evidence="1" type="ORF">GCM10009554_40590</name>
</gene>
<dbReference type="EMBL" id="BAAAHK010000009">
    <property type="protein sequence ID" value="GAA0945580.1"/>
    <property type="molecule type" value="Genomic_DNA"/>
</dbReference>
<evidence type="ECO:0000313" key="2">
    <source>
        <dbReference type="Proteomes" id="UP001500542"/>
    </source>
</evidence>
<dbReference type="Proteomes" id="UP001500542">
    <property type="component" value="Unassembled WGS sequence"/>
</dbReference>
<reference evidence="1 2" key="1">
    <citation type="journal article" date="2019" name="Int. J. Syst. Evol. Microbiol.">
        <title>The Global Catalogue of Microorganisms (GCM) 10K type strain sequencing project: providing services to taxonomists for standard genome sequencing and annotation.</title>
        <authorList>
            <consortium name="The Broad Institute Genomics Platform"/>
            <consortium name="The Broad Institute Genome Sequencing Center for Infectious Disease"/>
            <person name="Wu L."/>
            <person name="Ma J."/>
        </authorList>
    </citation>
    <scope>NUCLEOTIDE SEQUENCE [LARGE SCALE GENOMIC DNA]</scope>
    <source>
        <strain evidence="1 2">JCM 10977</strain>
    </source>
</reference>
<name>A0ABN1QPE4_9ACTN</name>
<comment type="caution">
    <text evidence="1">The sequence shown here is derived from an EMBL/GenBank/DDBJ whole genome shotgun (WGS) entry which is preliminary data.</text>
</comment>
<sequence length="94" mass="9988">MEALYGGILTVDASGCVQVQGSQELVTLVWPKGYTVRGDSRSFEILDGGKNVVARSATHLAISGGGADKVQDTWTERECVTGSKLWMVGSIREG</sequence>
<organism evidence="1 2">
    <name type="scientific">Kribbella koreensis</name>
    <dbReference type="NCBI Taxonomy" id="57909"/>
    <lineage>
        <taxon>Bacteria</taxon>
        <taxon>Bacillati</taxon>
        <taxon>Actinomycetota</taxon>
        <taxon>Actinomycetes</taxon>
        <taxon>Propionibacteriales</taxon>
        <taxon>Kribbellaceae</taxon>
        <taxon>Kribbella</taxon>
    </lineage>
</organism>
<proteinExistence type="predicted"/>
<keyword evidence="2" id="KW-1185">Reference proteome</keyword>
<protein>
    <submittedName>
        <fullName evidence="1">Uncharacterized protein</fullName>
    </submittedName>
</protein>
<evidence type="ECO:0000313" key="1">
    <source>
        <dbReference type="EMBL" id="GAA0945580.1"/>
    </source>
</evidence>
<accession>A0ABN1QPE4</accession>